<dbReference type="InterPro" id="IPR001296">
    <property type="entry name" value="Glyco_trans_1"/>
</dbReference>
<sequence>MRILQVCPYFSPHVGGVETHVEMISGELARRGHDVHILTSAHRPGLPTSETFPQGFTVHRVPCVGEIFRTPLTRGVGKALAGLPADLVHLHYPPPVTPFQAARFLRDRGTPVCLTYHCDLFLEIPGGRWLTALYERVFLPTPLDLARRIIVHSESYARTSRALQGRPLAVVPSTVDTHRFAPRPDDPGLRKELRAEGVPVVLFVGRLVPHKGVEDLILALLDLPPPTLLVVAGDGPRRPALERLAGSQGLLSRVRFVGTVSDGDLPRYHAISQVVVLPSNNRLEGFGLTIVEAMASGRPVIVADVPGVRDVIENRRDGLLAEPLLSTDIAHQCRQLLGDPALREELGRRARESALRKYDLSVVVDRLEEVYQEVIRSPQPEA</sequence>
<dbReference type="InterPro" id="IPR050194">
    <property type="entry name" value="Glycosyltransferase_grp1"/>
</dbReference>
<dbReference type="GO" id="GO:0016757">
    <property type="term" value="F:glycosyltransferase activity"/>
    <property type="evidence" value="ECO:0007669"/>
    <property type="project" value="InterPro"/>
</dbReference>
<dbReference type="EMBL" id="AUZY01002071">
    <property type="protein sequence ID" value="EQD73146.1"/>
    <property type="molecule type" value="Genomic_DNA"/>
</dbReference>
<dbReference type="AlphaFoldDB" id="T1BJL0"/>
<comment type="caution">
    <text evidence="3">The sequence shown here is derived from an EMBL/GenBank/DDBJ whole genome shotgun (WGS) entry which is preliminary data.</text>
</comment>
<evidence type="ECO:0000259" key="1">
    <source>
        <dbReference type="Pfam" id="PF00534"/>
    </source>
</evidence>
<evidence type="ECO:0000259" key="2">
    <source>
        <dbReference type="Pfam" id="PF13439"/>
    </source>
</evidence>
<evidence type="ECO:0000313" key="3">
    <source>
        <dbReference type="EMBL" id="EQD73146.1"/>
    </source>
</evidence>
<dbReference type="Gene3D" id="3.40.50.2000">
    <property type="entry name" value="Glycogen Phosphorylase B"/>
    <property type="match status" value="2"/>
</dbReference>
<reference evidence="3" key="2">
    <citation type="journal article" date="2014" name="ISME J.">
        <title>Microbial stratification in low pH oxic and suboxic macroscopic growths along an acid mine drainage.</title>
        <authorList>
            <person name="Mendez-Garcia C."/>
            <person name="Mesa V."/>
            <person name="Sprenger R.R."/>
            <person name="Richter M."/>
            <person name="Diez M.S."/>
            <person name="Solano J."/>
            <person name="Bargiela R."/>
            <person name="Golyshina O.V."/>
            <person name="Manteca A."/>
            <person name="Ramos J.L."/>
            <person name="Gallego J.R."/>
            <person name="Llorente I."/>
            <person name="Martins Dos Santos V.A."/>
            <person name="Jensen O.N."/>
            <person name="Pelaez A.I."/>
            <person name="Sanchez J."/>
            <person name="Ferrer M."/>
        </authorList>
    </citation>
    <scope>NUCLEOTIDE SEQUENCE</scope>
</reference>
<organism evidence="3">
    <name type="scientific">mine drainage metagenome</name>
    <dbReference type="NCBI Taxonomy" id="410659"/>
    <lineage>
        <taxon>unclassified sequences</taxon>
        <taxon>metagenomes</taxon>
        <taxon>ecological metagenomes</taxon>
    </lineage>
</organism>
<dbReference type="Pfam" id="PF00534">
    <property type="entry name" value="Glycos_transf_1"/>
    <property type="match status" value="1"/>
</dbReference>
<protein>
    <submittedName>
        <fullName evidence="3">Group 1 glycosyl transferase</fullName>
    </submittedName>
</protein>
<dbReference type="PANTHER" id="PTHR45947">
    <property type="entry name" value="SULFOQUINOVOSYL TRANSFERASE SQD2"/>
    <property type="match status" value="1"/>
</dbReference>
<feature type="domain" description="Glycosyltransferase subfamily 4-like N-terminal" evidence="2">
    <location>
        <begin position="14"/>
        <end position="179"/>
    </location>
</feature>
<dbReference type="SUPFAM" id="SSF53756">
    <property type="entry name" value="UDP-Glycosyltransferase/glycogen phosphorylase"/>
    <property type="match status" value="1"/>
</dbReference>
<keyword evidence="3" id="KW-0808">Transferase</keyword>
<reference evidence="3" key="1">
    <citation type="submission" date="2013-08" db="EMBL/GenBank/DDBJ databases">
        <authorList>
            <person name="Mendez C."/>
            <person name="Richter M."/>
            <person name="Ferrer M."/>
            <person name="Sanchez J."/>
        </authorList>
    </citation>
    <scope>NUCLEOTIDE SEQUENCE</scope>
</reference>
<dbReference type="Pfam" id="PF13439">
    <property type="entry name" value="Glyco_transf_4"/>
    <property type="match status" value="1"/>
</dbReference>
<accession>T1BJL0</accession>
<feature type="domain" description="Glycosyl transferase family 1" evidence="1">
    <location>
        <begin position="191"/>
        <end position="352"/>
    </location>
</feature>
<dbReference type="InterPro" id="IPR028098">
    <property type="entry name" value="Glyco_trans_4-like_N"/>
</dbReference>
<name>T1BJL0_9ZZZZ</name>
<feature type="non-terminal residue" evidence="3">
    <location>
        <position position="382"/>
    </location>
</feature>
<gene>
    <name evidence="3" type="ORF">B1B_03371</name>
</gene>
<dbReference type="CDD" id="cd03801">
    <property type="entry name" value="GT4_PimA-like"/>
    <property type="match status" value="1"/>
</dbReference>
<dbReference type="PANTHER" id="PTHR45947:SF3">
    <property type="entry name" value="SULFOQUINOVOSYL TRANSFERASE SQD2"/>
    <property type="match status" value="1"/>
</dbReference>
<proteinExistence type="predicted"/>